<gene>
    <name evidence="1" type="ORF">SDC9_76891</name>
</gene>
<protein>
    <recommendedName>
        <fullName evidence="2">Multi-ubiquitin domain-containing protein</fullName>
    </recommendedName>
</protein>
<dbReference type="EMBL" id="VSSQ01005760">
    <property type="protein sequence ID" value="MPM30343.1"/>
    <property type="molecule type" value="Genomic_DNA"/>
</dbReference>
<dbReference type="AlphaFoldDB" id="A0A644YV44"/>
<organism evidence="1">
    <name type="scientific">bioreactor metagenome</name>
    <dbReference type="NCBI Taxonomy" id="1076179"/>
    <lineage>
        <taxon>unclassified sequences</taxon>
        <taxon>metagenomes</taxon>
        <taxon>ecological metagenomes</taxon>
    </lineage>
</organism>
<accession>A0A644YV44</accession>
<sequence length="82" mass="9033">MAQNEVPIKIDKKNLKTPPQTTGAALYLIGEVEASIYDLWLEIPGSGEDQFIPNDGSSIEIKPGSHFYTIKKSLNPGNARYI</sequence>
<name>A0A644YV44_9ZZZZ</name>
<evidence type="ECO:0000313" key="1">
    <source>
        <dbReference type="EMBL" id="MPM30343.1"/>
    </source>
</evidence>
<evidence type="ECO:0008006" key="2">
    <source>
        <dbReference type="Google" id="ProtNLM"/>
    </source>
</evidence>
<reference evidence="1" key="1">
    <citation type="submission" date="2019-08" db="EMBL/GenBank/DDBJ databases">
        <authorList>
            <person name="Kucharzyk K."/>
            <person name="Murdoch R.W."/>
            <person name="Higgins S."/>
            <person name="Loffler F."/>
        </authorList>
    </citation>
    <scope>NUCLEOTIDE SEQUENCE</scope>
</reference>
<comment type="caution">
    <text evidence="1">The sequence shown here is derived from an EMBL/GenBank/DDBJ whole genome shotgun (WGS) entry which is preliminary data.</text>
</comment>
<proteinExistence type="predicted"/>